<dbReference type="InterPro" id="IPR003018">
    <property type="entry name" value="GAF"/>
</dbReference>
<comment type="caution">
    <text evidence="3">The sequence shown here is derived from an EMBL/GenBank/DDBJ whole genome shotgun (WGS) entry which is preliminary data.</text>
</comment>
<dbReference type="Pfam" id="PF01590">
    <property type="entry name" value="GAF"/>
    <property type="match status" value="1"/>
</dbReference>
<dbReference type="STRING" id="337097.BHF71_06610"/>
<dbReference type="SMART" id="SM00065">
    <property type="entry name" value="GAF"/>
    <property type="match status" value="1"/>
</dbReference>
<evidence type="ECO:0000259" key="2">
    <source>
        <dbReference type="SMART" id="SM00065"/>
    </source>
</evidence>
<keyword evidence="1" id="KW-0812">Transmembrane</keyword>
<evidence type="ECO:0000256" key="1">
    <source>
        <dbReference type="SAM" id="Phobius"/>
    </source>
</evidence>
<dbReference type="Proteomes" id="UP000243739">
    <property type="component" value="Unassembled WGS sequence"/>
</dbReference>
<dbReference type="Gene3D" id="3.30.450.40">
    <property type="match status" value="1"/>
</dbReference>
<gene>
    <name evidence="3" type="ORF">BHF71_06610</name>
</gene>
<keyword evidence="4" id="KW-1185">Reference proteome</keyword>
<evidence type="ECO:0000313" key="4">
    <source>
        <dbReference type="Proteomes" id="UP000243739"/>
    </source>
</evidence>
<keyword evidence="1" id="KW-0472">Membrane</keyword>
<organism evidence="3 4">
    <name type="scientific">Vulcanibacillus modesticaldus</name>
    <dbReference type="NCBI Taxonomy" id="337097"/>
    <lineage>
        <taxon>Bacteria</taxon>
        <taxon>Bacillati</taxon>
        <taxon>Bacillota</taxon>
        <taxon>Bacilli</taxon>
        <taxon>Bacillales</taxon>
        <taxon>Bacillaceae</taxon>
        <taxon>Vulcanibacillus</taxon>
    </lineage>
</organism>
<dbReference type="EMBL" id="MIJF01000009">
    <property type="protein sequence ID" value="OEG00028.1"/>
    <property type="molecule type" value="Genomic_DNA"/>
</dbReference>
<feature type="transmembrane region" description="Helical" evidence="1">
    <location>
        <begin position="6"/>
        <end position="29"/>
    </location>
</feature>
<keyword evidence="1" id="KW-1133">Transmembrane helix</keyword>
<evidence type="ECO:0000313" key="3">
    <source>
        <dbReference type="EMBL" id="OEG00028.1"/>
    </source>
</evidence>
<reference evidence="3 4" key="1">
    <citation type="submission" date="2016-09" db="EMBL/GenBank/DDBJ databases">
        <title>Draft genome sequence for the type strain of Vulcanibacillus modesticaldus BR, a strictly anaerobic, moderately thermophilic, and nitrate-reducing bacterium from deep sea-hydrothermal vents of the Mid-Atlantic Ridge.</title>
        <authorList>
            <person name="Abin C.A."/>
            <person name="Hollibaugh J.T."/>
        </authorList>
    </citation>
    <scope>NUCLEOTIDE SEQUENCE [LARGE SCALE GENOMIC DNA]</scope>
    <source>
        <strain evidence="3 4">BR</strain>
    </source>
</reference>
<name>A0A1D2YWJ5_9BACI</name>
<feature type="domain" description="GAF" evidence="2">
    <location>
        <begin position="55"/>
        <end position="207"/>
    </location>
</feature>
<dbReference type="SUPFAM" id="SSF55781">
    <property type="entry name" value="GAF domain-like"/>
    <property type="match status" value="1"/>
</dbReference>
<dbReference type="OrthoDB" id="2360948at2"/>
<dbReference type="InterPro" id="IPR029016">
    <property type="entry name" value="GAF-like_dom_sf"/>
</dbReference>
<sequence length="350" mass="40553">MNFYNLQTLSIGVIFIVTVLIALYLGILYGKKTQKKIIIDGNDTSNYLNETEMEENKNIRHSIVKKMTTLQEEIDADFLGLAIYDAMTEEIRWRLAVGATNSRYKRIVIRLGKGIAGEVIQLNRTIKIEDFPHDVLGDPIEYPILLVEYLKSVIAVPVADQQRIYGVLLVGQRNKRIFTDIEEQRALLKAKEIAKELELANIFKRVTHDSTEITNVNIYDCIFVQYLMRRQHEINNEKRGELQFEILDQAIVEIPWKVQKKLIKNLEEILNIVSQRETDRVNISIVRDENYLVVECISNRMIPSTKMVFENIYNRLGEIGGSIISYYEKDQLHFLMQIPLSLKTLSVLSD</sequence>
<proteinExistence type="predicted"/>
<protein>
    <recommendedName>
        <fullName evidence="2">GAF domain-containing protein</fullName>
    </recommendedName>
</protein>
<dbReference type="RefSeq" id="WP_069656086.1">
    <property type="nucleotide sequence ID" value="NZ_MIJF01000009.1"/>
</dbReference>
<dbReference type="AlphaFoldDB" id="A0A1D2YWJ5"/>
<accession>A0A1D2YWJ5</accession>